<dbReference type="PROSITE" id="PS50229">
    <property type="entry name" value="WH1"/>
    <property type="match status" value="1"/>
</dbReference>
<dbReference type="InterPro" id="IPR000697">
    <property type="entry name" value="WH1/EVH1_dom"/>
</dbReference>
<dbReference type="PROSITE" id="PS50108">
    <property type="entry name" value="CRIB"/>
    <property type="match status" value="1"/>
</dbReference>
<feature type="region of interest" description="Disordered" evidence="1">
    <location>
        <begin position="133"/>
        <end position="166"/>
    </location>
</feature>
<dbReference type="InterPro" id="IPR011993">
    <property type="entry name" value="PH-like_dom_sf"/>
</dbReference>
<feature type="compositionally biased region" description="Acidic residues" evidence="1">
    <location>
        <begin position="448"/>
        <end position="460"/>
    </location>
</feature>
<proteinExistence type="predicted"/>
<feature type="domain" description="CRIB" evidence="2">
    <location>
        <begin position="160"/>
        <end position="175"/>
    </location>
</feature>
<evidence type="ECO:0000259" key="3">
    <source>
        <dbReference type="PROSITE" id="PS50229"/>
    </source>
</evidence>
<feature type="region of interest" description="Disordered" evidence="1">
    <location>
        <begin position="441"/>
        <end position="460"/>
    </location>
</feature>
<dbReference type="Pfam" id="PF00786">
    <property type="entry name" value="PBD"/>
    <property type="match status" value="1"/>
</dbReference>
<dbReference type="SUPFAM" id="SSF50729">
    <property type="entry name" value="PH domain-like"/>
    <property type="match status" value="1"/>
</dbReference>
<feature type="domain" description="WH1" evidence="3">
    <location>
        <begin position="18"/>
        <end position="129"/>
    </location>
</feature>
<name>A0A0F7SFD5_PHARH</name>
<dbReference type="InterPro" id="IPR036936">
    <property type="entry name" value="CRIB_dom_sf"/>
</dbReference>
<feature type="region of interest" description="Disordered" evidence="1">
    <location>
        <begin position="218"/>
        <end position="399"/>
    </location>
</feature>
<dbReference type="EMBL" id="LN483116">
    <property type="protein sequence ID" value="CDZ96193.1"/>
    <property type="molecule type" value="Genomic_DNA"/>
</dbReference>
<dbReference type="InterPro" id="IPR033927">
    <property type="entry name" value="WASPfam_EVH1"/>
</dbReference>
<dbReference type="CDD" id="cd01205">
    <property type="entry name" value="EVH1_WASP-like"/>
    <property type="match status" value="1"/>
</dbReference>
<dbReference type="InterPro" id="IPR000095">
    <property type="entry name" value="CRIB_dom"/>
</dbReference>
<sequence length="460" mass="47517">MPSTSSLLAEDKALIKKAIPSGNKILTATVVRIFYQSGNDWVYSGVQGGACLVFDKQRGGVWWKVVDLLGTRGVIWEHELPSSSTWSYNQDRGFFHTFPSEDTNVAFVFADEGEAGEMYKKVHARGKYYKDKKKTKAPSGASSTGSVKKKKGGKIDKSLISGPSEGSFKHVAHMGYSSESGFSSSGVDPSWQALLDQLGSQGISQKQIMENEGFIRDFVQKSGGPPPFKPEPKKRAPPPAPTSKRKAPPPPPSRTMTTVAASHTPSTPPMPSRPTSTLPPPPPPPAPVSAPYQQQPPPPPSRSAPPPMAPSLPSRGPVPPPPPPPPSSGSAPPVPTTSLGLPEVTEPRANLLASIQGVGIQNLKSKSGGSAREDAGGGGAPPLPPARAPPPPAPTSASPAIAAAVGAGAGVGAGAISVAAPEDNSAGGGDLASALAAALSTRKGNMGDSDEEEESDDEWD</sequence>
<dbReference type="Gene3D" id="3.90.810.10">
    <property type="entry name" value="CRIB domain"/>
    <property type="match status" value="1"/>
</dbReference>
<organism evidence="4">
    <name type="scientific">Phaffia rhodozyma</name>
    <name type="common">Yeast</name>
    <name type="synonym">Xanthophyllomyces dendrorhous</name>
    <dbReference type="NCBI Taxonomy" id="264483"/>
    <lineage>
        <taxon>Eukaryota</taxon>
        <taxon>Fungi</taxon>
        <taxon>Dikarya</taxon>
        <taxon>Basidiomycota</taxon>
        <taxon>Agaricomycotina</taxon>
        <taxon>Tremellomycetes</taxon>
        <taxon>Cystofilobasidiales</taxon>
        <taxon>Mrakiaceae</taxon>
        <taxon>Phaffia</taxon>
    </lineage>
</organism>
<evidence type="ECO:0000313" key="4">
    <source>
        <dbReference type="EMBL" id="CDZ96193.1"/>
    </source>
</evidence>
<feature type="compositionally biased region" description="Pro residues" evidence="1">
    <location>
        <begin position="266"/>
        <end position="335"/>
    </location>
</feature>
<dbReference type="SMART" id="SM00461">
    <property type="entry name" value="WH1"/>
    <property type="match status" value="1"/>
</dbReference>
<protein>
    <submittedName>
        <fullName evidence="4">Actin regulatory protein (Wiskott-Aldrich syndrome protein)</fullName>
    </submittedName>
</protein>
<reference evidence="4" key="1">
    <citation type="submission" date="2014-08" db="EMBL/GenBank/DDBJ databases">
        <authorList>
            <person name="Sharma Rahul"/>
            <person name="Thines Marco"/>
        </authorList>
    </citation>
    <scope>NUCLEOTIDE SEQUENCE</scope>
</reference>
<dbReference type="FunFam" id="3.90.810.10:FF:000010">
    <property type="entry name" value="Related to Neural Wiskott-Aldrich syndrome protein"/>
    <property type="match status" value="1"/>
</dbReference>
<feature type="compositionally biased region" description="Pro residues" evidence="1">
    <location>
        <begin position="381"/>
        <end position="394"/>
    </location>
</feature>
<dbReference type="AlphaFoldDB" id="A0A0F7SFD5"/>
<evidence type="ECO:0000256" key="1">
    <source>
        <dbReference type="SAM" id="MobiDB-lite"/>
    </source>
</evidence>
<accession>A0A0F7SFD5</accession>
<evidence type="ECO:0000259" key="2">
    <source>
        <dbReference type="PROSITE" id="PS50108"/>
    </source>
</evidence>
<dbReference type="Pfam" id="PF00568">
    <property type="entry name" value="WH1"/>
    <property type="match status" value="1"/>
</dbReference>
<dbReference type="Gene3D" id="2.30.29.30">
    <property type="entry name" value="Pleckstrin-homology domain (PH domain)/Phosphotyrosine-binding domain (PTB)"/>
    <property type="match status" value="1"/>
</dbReference>